<evidence type="ECO:0000256" key="1">
    <source>
        <dbReference type="SAM" id="Phobius"/>
    </source>
</evidence>
<feature type="transmembrane region" description="Helical" evidence="1">
    <location>
        <begin position="352"/>
        <end position="372"/>
    </location>
</feature>
<keyword evidence="1" id="KW-0472">Membrane</keyword>
<feature type="transmembrane region" description="Helical" evidence="1">
    <location>
        <begin position="384"/>
        <end position="409"/>
    </location>
</feature>
<feature type="transmembrane region" description="Helical" evidence="1">
    <location>
        <begin position="198"/>
        <end position="218"/>
    </location>
</feature>
<name>A0A1F4UYY2_UNCKA</name>
<protein>
    <recommendedName>
        <fullName evidence="4">Glycosyltransferase RgtA/B/C/D-like domain-containing protein</fullName>
    </recommendedName>
</protein>
<dbReference type="Proteomes" id="UP000177371">
    <property type="component" value="Unassembled WGS sequence"/>
</dbReference>
<keyword evidence="1" id="KW-0812">Transmembrane</keyword>
<feature type="transmembrane region" description="Helical" evidence="1">
    <location>
        <begin position="97"/>
        <end position="117"/>
    </location>
</feature>
<dbReference type="EMBL" id="MEUT01000041">
    <property type="protein sequence ID" value="OGC50030.1"/>
    <property type="molecule type" value="Genomic_DNA"/>
</dbReference>
<proteinExistence type="predicted"/>
<dbReference type="InterPro" id="IPR018650">
    <property type="entry name" value="STSV1_Orf64"/>
</dbReference>
<accession>A0A1F4UYY2</accession>
<feature type="transmembrane region" description="Helical" evidence="1">
    <location>
        <begin position="124"/>
        <end position="142"/>
    </location>
</feature>
<gene>
    <name evidence="2" type="ORF">A2W32_03295</name>
</gene>
<dbReference type="Pfam" id="PF09852">
    <property type="entry name" value="DUF2079"/>
    <property type="match status" value="1"/>
</dbReference>
<reference evidence="2 3" key="1">
    <citation type="journal article" date="2016" name="Nat. Commun.">
        <title>Thousands of microbial genomes shed light on interconnected biogeochemical processes in an aquifer system.</title>
        <authorList>
            <person name="Anantharaman K."/>
            <person name="Brown C.T."/>
            <person name="Hug L.A."/>
            <person name="Sharon I."/>
            <person name="Castelle C.J."/>
            <person name="Probst A.J."/>
            <person name="Thomas B.C."/>
            <person name="Singh A."/>
            <person name="Wilkins M.J."/>
            <person name="Karaoz U."/>
            <person name="Brodie E.L."/>
            <person name="Williams K.H."/>
            <person name="Hubbard S.S."/>
            <person name="Banfield J.F."/>
        </authorList>
    </citation>
    <scope>NUCLEOTIDE SEQUENCE [LARGE SCALE GENOMIC DNA]</scope>
</reference>
<feature type="transmembrane region" description="Helical" evidence="1">
    <location>
        <begin position="6"/>
        <end position="26"/>
    </location>
</feature>
<feature type="transmembrane region" description="Helical" evidence="1">
    <location>
        <begin position="244"/>
        <end position="268"/>
    </location>
</feature>
<keyword evidence="1" id="KW-1133">Transmembrane helix</keyword>
<evidence type="ECO:0000313" key="3">
    <source>
        <dbReference type="Proteomes" id="UP000177371"/>
    </source>
</evidence>
<organism evidence="2 3">
    <name type="scientific">candidate division WWE3 bacterium RBG_16_37_10</name>
    <dbReference type="NCBI Taxonomy" id="1802610"/>
    <lineage>
        <taxon>Bacteria</taxon>
        <taxon>Katanobacteria</taxon>
    </lineage>
</organism>
<dbReference type="AlphaFoldDB" id="A0A1F4UYY2"/>
<dbReference type="STRING" id="1802610.A2W32_03295"/>
<sequence>MLKKYFNNFLLIFLILFSAGVFMVNLRMNIFRYDNFDFGKFDLGNMTQMVWNTMHGRFMFLTDYFGTNLPRWSMSHVDPILVLFVPTFALWQHSLNLVISQLILVIFSSILIFKVAELELRSKLAAFLFGISYLFYPAVGYLTAWTGFHGVTVAIPFFLGAFYVFEKMYKTNNYSRKNLVLLWVLLVITMMGKEQLPIYVAIYGLFIVLCRSAIWDILKDKTKLKGLRVSEILKTLWVSKNTKLGVSMFGVGTTWFVVAFFILIPYYAKYRIEGFEKFSKSLGLDTDIVRDVARPNYFISRYEEFGESYTEVIFNLFTDPQKLVRVIFGGDRIDNFRKTFEPLGYMPFANPLFTMLAIPDLVINYATTAGGIGTSEITNHRISMVIPVLFISTIYAVGFISYFLSLYLAKFKLKQSFVVILFSLVILSLNVLKTFEYNNPVYLWITQAIQKRISSVAYAKEDTETARSDEVKVGDVLRLSKLENKDRECANKIIKMIPNDASVTGPDYLGAHLAKRETYAIFPALYNEADYVIVDVFSKKILNILDVDLSLVKDVIEDLIKSPNYRLMTGCGNLFVFKNVGNYGKEQLLPLQEKFIYPEKFNYEIFLSLHLVDYEYPQKLSRGESGKAKFVYIKRENDSLDDYVLFLTLINEETGEIYQVANLPSFAIKQLRDWVEDIYYEETIDITLPGYLDPGSYKVFVGMSNVIRTRSIYLGDIEIL</sequence>
<comment type="caution">
    <text evidence="2">The sequence shown here is derived from an EMBL/GenBank/DDBJ whole genome shotgun (WGS) entry which is preliminary data.</text>
</comment>
<evidence type="ECO:0000313" key="2">
    <source>
        <dbReference type="EMBL" id="OGC50030.1"/>
    </source>
</evidence>
<feature type="transmembrane region" description="Helical" evidence="1">
    <location>
        <begin position="148"/>
        <end position="165"/>
    </location>
</feature>
<feature type="transmembrane region" description="Helical" evidence="1">
    <location>
        <begin position="177"/>
        <end position="192"/>
    </location>
</feature>
<evidence type="ECO:0008006" key="4">
    <source>
        <dbReference type="Google" id="ProtNLM"/>
    </source>
</evidence>